<evidence type="ECO:0000313" key="1">
    <source>
        <dbReference type="EMBL" id="TQB70464.1"/>
    </source>
</evidence>
<gene>
    <name evidence="1" type="ORF">MPDQ_000432</name>
</gene>
<comment type="caution">
    <text evidence="1">The sequence shown here is derived from an EMBL/GenBank/DDBJ whole genome shotgun (WGS) entry which is preliminary data.</text>
</comment>
<proteinExistence type="predicted"/>
<evidence type="ECO:0000313" key="2">
    <source>
        <dbReference type="Proteomes" id="UP000319663"/>
    </source>
</evidence>
<organism evidence="1 2">
    <name type="scientific">Monascus purpureus</name>
    <name type="common">Red mold</name>
    <name type="synonym">Monascus anka</name>
    <dbReference type="NCBI Taxonomy" id="5098"/>
    <lineage>
        <taxon>Eukaryota</taxon>
        <taxon>Fungi</taxon>
        <taxon>Dikarya</taxon>
        <taxon>Ascomycota</taxon>
        <taxon>Pezizomycotina</taxon>
        <taxon>Eurotiomycetes</taxon>
        <taxon>Eurotiomycetidae</taxon>
        <taxon>Eurotiales</taxon>
        <taxon>Aspergillaceae</taxon>
        <taxon>Monascus</taxon>
    </lineage>
</organism>
<keyword evidence="2" id="KW-1185">Reference proteome</keyword>
<dbReference type="EMBL" id="VIFY01000107">
    <property type="protein sequence ID" value="TQB70464.1"/>
    <property type="molecule type" value="Genomic_DNA"/>
</dbReference>
<dbReference type="AlphaFoldDB" id="A0A507QTU6"/>
<dbReference type="Proteomes" id="UP000319663">
    <property type="component" value="Unassembled WGS sequence"/>
</dbReference>
<reference evidence="1 2" key="1">
    <citation type="submission" date="2019-06" db="EMBL/GenBank/DDBJ databases">
        <title>Wine fermentation using esterase from Monascus purpureus.</title>
        <authorList>
            <person name="Geng C."/>
            <person name="Zhang Y."/>
        </authorList>
    </citation>
    <scope>NUCLEOTIDE SEQUENCE [LARGE SCALE GENOMIC DNA]</scope>
    <source>
        <strain evidence="1">HQ1</strain>
    </source>
</reference>
<accession>A0A507QTU6</accession>
<dbReference type="OrthoDB" id="4154404at2759"/>
<protein>
    <submittedName>
        <fullName evidence="1">Uncharacterized protein</fullName>
    </submittedName>
</protein>
<sequence>MDQGMGGFAFTPLFDISPISELQNSSSDCWPVLPKSHNLAMIGMDTALGNYTLEGNLAEVYKITPVLTVFFSKRDGGLVDGTSAQLTCLNVITEDSKDAPSMSSRNLLRVGVALLAALLFNTFF</sequence>
<name>A0A507QTU6_MONPU</name>
<dbReference type="STRING" id="5098.A0A507QTU6"/>